<comment type="caution">
    <text evidence="1">The sequence shown here is derived from an EMBL/GenBank/DDBJ whole genome shotgun (WGS) entry which is preliminary data.</text>
</comment>
<accession>A0A2W5SGK5</accession>
<sequence>MPAPIATSTIAAQAFRFLELSPISSYGDGSEQASAAAEQYPIALASCLSAADWSDASTLARLPAAILGAQDAIDPRLPFLYRLPADCLVVREVGDACVKWRVDKIGLRADAPAPLLIRYTARVENEAILPARLQTAIAAELALLLAPRFLTTQAKVASLRSVAPAYLKDAMRRDARSASDARYDGMEDQGDWVSEAIR</sequence>
<name>A0A2W5SGK5_CERSP</name>
<organism evidence="1 2">
    <name type="scientific">Cereibacter sphaeroides</name>
    <name type="common">Rhodobacter sphaeroides</name>
    <dbReference type="NCBI Taxonomy" id="1063"/>
    <lineage>
        <taxon>Bacteria</taxon>
        <taxon>Pseudomonadati</taxon>
        <taxon>Pseudomonadota</taxon>
        <taxon>Alphaproteobacteria</taxon>
        <taxon>Rhodobacterales</taxon>
        <taxon>Paracoccaceae</taxon>
        <taxon>Cereibacter</taxon>
    </lineage>
</organism>
<evidence type="ECO:0000313" key="1">
    <source>
        <dbReference type="EMBL" id="PZQ99932.1"/>
    </source>
</evidence>
<reference evidence="1 2" key="1">
    <citation type="submission" date="2017-08" db="EMBL/GenBank/DDBJ databases">
        <title>Infants hospitalized years apart are colonized by the same room-sourced microbial strains.</title>
        <authorList>
            <person name="Brooks B."/>
            <person name="Olm M.R."/>
            <person name="Firek B.A."/>
            <person name="Baker R."/>
            <person name="Thomas B.C."/>
            <person name="Morowitz M.J."/>
            <person name="Banfield J.F."/>
        </authorList>
    </citation>
    <scope>NUCLEOTIDE SEQUENCE [LARGE SCALE GENOMIC DNA]</scope>
    <source>
        <strain evidence="1">S2_003_000_R2_11</strain>
    </source>
</reference>
<evidence type="ECO:0000313" key="2">
    <source>
        <dbReference type="Proteomes" id="UP000248975"/>
    </source>
</evidence>
<dbReference type="Proteomes" id="UP000248975">
    <property type="component" value="Unassembled WGS sequence"/>
</dbReference>
<protein>
    <submittedName>
        <fullName evidence="1">Uncharacterized protein</fullName>
    </submittedName>
</protein>
<proteinExistence type="predicted"/>
<dbReference type="AlphaFoldDB" id="A0A2W5SGK5"/>
<gene>
    <name evidence="1" type="ORF">DI533_04690</name>
</gene>
<dbReference type="EMBL" id="QFQS01000001">
    <property type="protein sequence ID" value="PZQ99932.1"/>
    <property type="molecule type" value="Genomic_DNA"/>
</dbReference>